<dbReference type="SUPFAM" id="SSF51261">
    <property type="entry name" value="Duplicated hybrid motif"/>
    <property type="match status" value="1"/>
</dbReference>
<feature type="compositionally biased region" description="Polar residues" evidence="1">
    <location>
        <begin position="1"/>
        <end position="11"/>
    </location>
</feature>
<accession>A0A1F6U106</accession>
<dbReference type="InterPro" id="IPR016047">
    <property type="entry name" value="M23ase_b-sheet_dom"/>
</dbReference>
<dbReference type="GO" id="GO:0004222">
    <property type="term" value="F:metalloendopeptidase activity"/>
    <property type="evidence" value="ECO:0007669"/>
    <property type="project" value="TreeGrafter"/>
</dbReference>
<dbReference type="AlphaFoldDB" id="A0A1F6U106"/>
<reference evidence="4 5" key="1">
    <citation type="journal article" date="2016" name="Nat. Commun.">
        <title>Thousands of microbial genomes shed light on interconnected biogeochemical processes in an aquifer system.</title>
        <authorList>
            <person name="Anantharaman K."/>
            <person name="Brown C.T."/>
            <person name="Hug L.A."/>
            <person name="Sharon I."/>
            <person name="Castelle C.J."/>
            <person name="Probst A.J."/>
            <person name="Thomas B.C."/>
            <person name="Singh A."/>
            <person name="Wilkins M.J."/>
            <person name="Karaoz U."/>
            <person name="Brodie E.L."/>
            <person name="Williams K.H."/>
            <person name="Hubbard S.S."/>
            <person name="Banfield J.F."/>
        </authorList>
    </citation>
    <scope>NUCLEOTIDE SEQUENCE [LARGE SCALE GENOMIC DNA]</scope>
</reference>
<dbReference type="InterPro" id="IPR050570">
    <property type="entry name" value="Cell_wall_metabolism_enzyme"/>
</dbReference>
<evidence type="ECO:0000313" key="5">
    <source>
        <dbReference type="Proteomes" id="UP000179037"/>
    </source>
</evidence>
<evidence type="ECO:0000313" key="4">
    <source>
        <dbReference type="EMBL" id="OGI51009.1"/>
    </source>
</evidence>
<comment type="caution">
    <text evidence="4">The sequence shown here is derived from an EMBL/GenBank/DDBJ whole genome shotgun (WGS) entry which is preliminary data.</text>
</comment>
<dbReference type="Gene3D" id="2.60.40.1590">
    <property type="entry name" value="Peptidoglycan hydrolase domains"/>
    <property type="match status" value="1"/>
</dbReference>
<evidence type="ECO:0000256" key="1">
    <source>
        <dbReference type="SAM" id="MobiDB-lite"/>
    </source>
</evidence>
<dbReference type="PANTHER" id="PTHR21666">
    <property type="entry name" value="PEPTIDASE-RELATED"/>
    <property type="match status" value="1"/>
</dbReference>
<dbReference type="InterPro" id="IPR011055">
    <property type="entry name" value="Dup_hybrid_motif"/>
</dbReference>
<dbReference type="PANTHER" id="PTHR21666:SF285">
    <property type="entry name" value="M23 FAMILY METALLOPEPTIDASE"/>
    <property type="match status" value="1"/>
</dbReference>
<dbReference type="STRING" id="1817768.A3A87_07475"/>
<sequence>MSTNRGNNATGRSLPRENPVPGGIVILPVAPDTEPAPVARYDNQRVMVVPYAGKWQAVIGLPLSLMPGTQTVQVSGLEGQQREFSFTVRPKDYAEQHLTIEDKRMVEPSGEDLARITREQEIIRRVFAAWTDLPLKSLQFSLPARGRISSIFGLRRFFNNEPRQPHSGIDIAGPAGTPVAAPLAGTVMETGEYFFNGKTVFIDHGQGLISMFNHLSRILVERGARVDTGEKIGEIGMTGRVTGPHLHWTVSLNNSRVDPALFLPEDVQDNKN</sequence>
<feature type="domain" description="Peptidase family M23 N-terminal" evidence="3">
    <location>
        <begin position="18"/>
        <end position="91"/>
    </location>
</feature>
<organism evidence="4 5">
    <name type="scientific">Candidatus Muproteobacteria bacterium RIFCSPLOWO2_01_FULL_60_18</name>
    <dbReference type="NCBI Taxonomy" id="1817768"/>
    <lineage>
        <taxon>Bacteria</taxon>
        <taxon>Pseudomonadati</taxon>
        <taxon>Pseudomonadota</taxon>
        <taxon>Candidatus Muproteobacteria</taxon>
    </lineage>
</organism>
<feature type="region of interest" description="Disordered" evidence="1">
    <location>
        <begin position="1"/>
        <end position="21"/>
    </location>
</feature>
<proteinExistence type="predicted"/>
<dbReference type="InterPro" id="IPR040487">
    <property type="entry name" value="Peptidase_M23_N"/>
</dbReference>
<evidence type="ECO:0000259" key="3">
    <source>
        <dbReference type="Pfam" id="PF18421"/>
    </source>
</evidence>
<name>A0A1F6U106_9PROT</name>
<protein>
    <recommendedName>
        <fullName evidence="6">Peptidase M23 domain-containing protein</fullName>
    </recommendedName>
</protein>
<dbReference type="Gene3D" id="2.70.70.10">
    <property type="entry name" value="Glucose Permease (Domain IIA)"/>
    <property type="match status" value="1"/>
</dbReference>
<dbReference type="Pfam" id="PF01551">
    <property type="entry name" value="Peptidase_M23"/>
    <property type="match status" value="1"/>
</dbReference>
<evidence type="ECO:0000259" key="2">
    <source>
        <dbReference type="Pfam" id="PF01551"/>
    </source>
</evidence>
<evidence type="ECO:0008006" key="6">
    <source>
        <dbReference type="Google" id="ProtNLM"/>
    </source>
</evidence>
<dbReference type="Pfam" id="PF18421">
    <property type="entry name" value="Peptidase_M23_N"/>
    <property type="match status" value="1"/>
</dbReference>
<dbReference type="CDD" id="cd12797">
    <property type="entry name" value="M23_peptidase"/>
    <property type="match status" value="1"/>
</dbReference>
<gene>
    <name evidence="4" type="ORF">A3A87_07475</name>
</gene>
<dbReference type="Proteomes" id="UP000179037">
    <property type="component" value="Unassembled WGS sequence"/>
</dbReference>
<feature type="domain" description="M23ase beta-sheet core" evidence="2">
    <location>
        <begin position="165"/>
        <end position="259"/>
    </location>
</feature>
<dbReference type="EMBL" id="MFTC01000054">
    <property type="protein sequence ID" value="OGI51009.1"/>
    <property type="molecule type" value="Genomic_DNA"/>
</dbReference>